<dbReference type="Pfam" id="PF13173">
    <property type="entry name" value="AAA_14"/>
    <property type="match status" value="1"/>
</dbReference>
<evidence type="ECO:0000313" key="2">
    <source>
        <dbReference type="EMBL" id="ADD69310.1"/>
    </source>
</evidence>
<organism evidence="2 3">
    <name type="scientific">Denitrovibrio acetiphilus (strain DSM 12809 / NBRC 114555 / N2460)</name>
    <dbReference type="NCBI Taxonomy" id="522772"/>
    <lineage>
        <taxon>Bacteria</taxon>
        <taxon>Pseudomonadati</taxon>
        <taxon>Deferribacterota</taxon>
        <taxon>Deferribacteres</taxon>
        <taxon>Deferribacterales</taxon>
        <taxon>Geovibrionaceae</taxon>
        <taxon>Denitrovibrio</taxon>
    </lineage>
</organism>
<evidence type="ECO:0000313" key="3">
    <source>
        <dbReference type="Proteomes" id="UP000002012"/>
    </source>
</evidence>
<accession>D4H4I1</accession>
<dbReference type="OrthoDB" id="9768467at2"/>
<dbReference type="HOGENOM" id="CLU_058017_0_0_0"/>
<dbReference type="eggNOG" id="COG1373">
    <property type="taxonomic scope" value="Bacteria"/>
</dbReference>
<evidence type="ECO:0000259" key="1">
    <source>
        <dbReference type="SMART" id="SM00382"/>
    </source>
</evidence>
<proteinExistence type="predicted"/>
<dbReference type="InterPro" id="IPR041682">
    <property type="entry name" value="AAA_14"/>
</dbReference>
<dbReference type="Proteomes" id="UP000002012">
    <property type="component" value="Chromosome"/>
</dbReference>
<protein>
    <submittedName>
        <fullName evidence="2">AAA ATPase</fullName>
    </submittedName>
</protein>
<feature type="domain" description="AAA+ ATPase" evidence="1">
    <location>
        <begin position="33"/>
        <end position="192"/>
    </location>
</feature>
<dbReference type="SUPFAM" id="SSF52540">
    <property type="entry name" value="P-loop containing nucleoside triphosphate hydrolases"/>
    <property type="match status" value="1"/>
</dbReference>
<dbReference type="InterPro" id="IPR027417">
    <property type="entry name" value="P-loop_NTPase"/>
</dbReference>
<gene>
    <name evidence="2" type="ordered locus">Dacet_2550</name>
</gene>
<sequence>MFDFDIWFSEQALILKKLPEKHKRYLFDKIDWKSNCIGILGARGTGKTTLMLQYLKSVYDGSINALYISVDNPRFQQSPLHEFAAEFHKQGGEYLFLDEVHKYPEWSKHIKAIIDTRPELKVVFSGSSLLQMNKQDADLSRRATVYHLDGLSFREYLALAHGIDIPVTTYDDLIPNHVTIAGELHANIGKTLKYFQEYLQIGYYPFSLQGKQSFQMRLSNTINEVLETDMGFVCDIKYAKMHQLKKLLYMLATTPPYELKKTELSSATGIDRVTLNEYLIYLREAGLVNLVKPAGTGNKPIRKSEKLLLNNTNIQYAIANKIDIGTAREVFFINQLTNYFRMQDNFLPVTVEYATSGDYIADGTTFEIGGKKKSFDQIKDMNNSYVVSDDIEIGHGNRIPLWLFGMMY</sequence>
<keyword evidence="3" id="KW-1185">Reference proteome</keyword>
<dbReference type="EMBL" id="CP001968">
    <property type="protein sequence ID" value="ADD69310.1"/>
    <property type="molecule type" value="Genomic_DNA"/>
</dbReference>
<reference evidence="2 3" key="1">
    <citation type="journal article" date="2010" name="Stand. Genomic Sci.">
        <title>Complete genome sequence of Denitrovibrio acetiphilus type strain (N2460).</title>
        <authorList>
            <person name="Kiss H."/>
            <person name="Lang E."/>
            <person name="Lapidus A."/>
            <person name="Copeland A."/>
            <person name="Nolan M."/>
            <person name="Glavina Del Rio T."/>
            <person name="Chen F."/>
            <person name="Lucas S."/>
            <person name="Tice H."/>
            <person name="Cheng J.F."/>
            <person name="Han C."/>
            <person name="Goodwin L."/>
            <person name="Pitluck S."/>
            <person name="Liolios K."/>
            <person name="Pati A."/>
            <person name="Ivanova N."/>
            <person name="Mavromatis K."/>
            <person name="Chen A."/>
            <person name="Palaniappan K."/>
            <person name="Land M."/>
            <person name="Hauser L."/>
            <person name="Chang Y.J."/>
            <person name="Jeffries C.D."/>
            <person name="Detter J.C."/>
            <person name="Brettin T."/>
            <person name="Spring S."/>
            <person name="Rohde M."/>
            <person name="Goker M."/>
            <person name="Woyke T."/>
            <person name="Bristow J."/>
            <person name="Eisen J.A."/>
            <person name="Markowitz V."/>
            <person name="Hugenholtz P."/>
            <person name="Kyrpides N.C."/>
            <person name="Klenk H.P."/>
        </authorList>
    </citation>
    <scope>NUCLEOTIDE SEQUENCE [LARGE SCALE GENOMIC DNA]</scope>
    <source>
        <strain evidence="3">DSM 12809 / NBRC 114555 / N2460</strain>
    </source>
</reference>
<dbReference type="InterPro" id="IPR003593">
    <property type="entry name" value="AAA+_ATPase"/>
</dbReference>
<dbReference type="PaxDb" id="522772-Dacet_2550"/>
<dbReference type="PANTHER" id="PTHR42990:SF1">
    <property type="entry name" value="AAA+ ATPASE DOMAIN-CONTAINING PROTEIN"/>
    <property type="match status" value="1"/>
</dbReference>
<dbReference type="PANTHER" id="PTHR42990">
    <property type="entry name" value="ATPASE"/>
    <property type="match status" value="1"/>
</dbReference>
<dbReference type="Gene3D" id="3.40.50.300">
    <property type="entry name" value="P-loop containing nucleotide triphosphate hydrolases"/>
    <property type="match status" value="1"/>
</dbReference>
<dbReference type="STRING" id="522772.Dacet_2550"/>
<dbReference type="AlphaFoldDB" id="D4H4I1"/>
<dbReference type="SMART" id="SM00382">
    <property type="entry name" value="AAA"/>
    <property type="match status" value="1"/>
</dbReference>
<dbReference type="KEGG" id="dap:Dacet_2550"/>
<dbReference type="RefSeq" id="WP_013011810.1">
    <property type="nucleotide sequence ID" value="NC_013943.1"/>
</dbReference>
<name>D4H4I1_DENA2</name>
<dbReference type="InParanoid" id="D4H4I1"/>